<dbReference type="Proteomes" id="UP000658202">
    <property type="component" value="Unassembled WGS sequence"/>
</dbReference>
<protein>
    <recommendedName>
        <fullName evidence="4">Lipoprotein</fullName>
    </recommendedName>
</protein>
<proteinExistence type="predicted"/>
<evidence type="ECO:0000313" key="2">
    <source>
        <dbReference type="EMBL" id="GGG43237.1"/>
    </source>
</evidence>
<keyword evidence="1" id="KW-0812">Transmembrane</keyword>
<sequence length="242" mass="27446">MRINIFPKLLIKISLLNIYTVKFILKYSFIFFVFLSLTSCFDIIDKISLKADGSGEYSVILNASKSKTRLQSISKMETINGKKVPKKSEIDKKLNDASAIFKTVSGISNVKTSFDAENYIIKLSCNFKKIENINAGLELLKSKNVIGKMIPTQLYKNNSSEKILVRNKISSFKTEYDKMSSADKEVFTNATYTSILQFENLIKSQTNSEYKISPNKKAIKLDGTILDFILQKKQVQNTITLQ</sequence>
<gene>
    <name evidence="2" type="ORF">GCM10007332_00920</name>
</gene>
<feature type="transmembrane region" description="Helical" evidence="1">
    <location>
        <begin position="24"/>
        <end position="44"/>
    </location>
</feature>
<evidence type="ECO:0000256" key="1">
    <source>
        <dbReference type="SAM" id="Phobius"/>
    </source>
</evidence>
<accession>A0ABQ1WRJ9</accession>
<dbReference type="EMBL" id="BMCW01000001">
    <property type="protein sequence ID" value="GGG43237.1"/>
    <property type="molecule type" value="Genomic_DNA"/>
</dbReference>
<keyword evidence="1" id="KW-0472">Membrane</keyword>
<evidence type="ECO:0008006" key="4">
    <source>
        <dbReference type="Google" id="ProtNLM"/>
    </source>
</evidence>
<comment type="caution">
    <text evidence="2">The sequence shown here is derived from an EMBL/GenBank/DDBJ whole genome shotgun (WGS) entry which is preliminary data.</text>
</comment>
<evidence type="ECO:0000313" key="3">
    <source>
        <dbReference type="Proteomes" id="UP000658202"/>
    </source>
</evidence>
<name>A0ABQ1WRJ9_9FLAO</name>
<keyword evidence="1" id="KW-1133">Transmembrane helix</keyword>
<organism evidence="2 3">
    <name type="scientific">Epilithonimonas arachidiradicis</name>
    <dbReference type="NCBI Taxonomy" id="1617282"/>
    <lineage>
        <taxon>Bacteria</taxon>
        <taxon>Pseudomonadati</taxon>
        <taxon>Bacteroidota</taxon>
        <taxon>Flavobacteriia</taxon>
        <taxon>Flavobacteriales</taxon>
        <taxon>Weeksellaceae</taxon>
        <taxon>Chryseobacterium group</taxon>
        <taxon>Epilithonimonas</taxon>
    </lineage>
</organism>
<reference evidence="3" key="1">
    <citation type="journal article" date="2019" name="Int. J. Syst. Evol. Microbiol.">
        <title>The Global Catalogue of Microorganisms (GCM) 10K type strain sequencing project: providing services to taxonomists for standard genome sequencing and annotation.</title>
        <authorList>
            <consortium name="The Broad Institute Genomics Platform"/>
            <consortium name="The Broad Institute Genome Sequencing Center for Infectious Disease"/>
            <person name="Wu L."/>
            <person name="Ma J."/>
        </authorList>
    </citation>
    <scope>NUCLEOTIDE SEQUENCE [LARGE SCALE GENOMIC DNA]</scope>
    <source>
        <strain evidence="3">CCM 8490</strain>
    </source>
</reference>
<keyword evidence="3" id="KW-1185">Reference proteome</keyword>